<accession>A0ABD3UDL1</accession>
<comment type="caution">
    <text evidence="2">The sequence shown here is derived from an EMBL/GenBank/DDBJ whole genome shotgun (WGS) entry which is preliminary data.</text>
</comment>
<sequence length="498" mass="56506">MEYETKGTDYSLGEFYEAYKDKLPTVVMVTQGFCGEILAETLDYGLVLRIDRIFRQQRVIAVRLNDHCTEESTYSFPVDYPVKFCLDEGLYENEGHSLGEILEQRKLPVNVQFARKQFIKVGNSMSSTSHFSTLRLTNVFDELYLLGNLVAGYELDPQIVQIPMYLSAVKFSEVTGLKGKNKSDWTQLQNKLDYTATQMDFDAFSGNPEIAKYKSNDLSKLVPKENVIHDLAYENFEPQTYTNVKELLASVRSSELETADDNNEYELMEQCSSVNRKCIEKDQNQPNKNHKTLFGELKSRLKKVHNPVEKTDAGSQPPKISPKPKVNRNFSGFSLHGQNRDTFGESPPPVPPRLRSGPPTDLDNMNTIPIRHEDSYENLKYRAEVHPMPNHQAGSMPLNAETPATVGLTGIQTSDLQHVQDRDNDGTINVKVLKVDELGRWMAEKLKLGKHVERFAEELVDGATLLDLDENLLKVEFGFSSIEAKRLMKFAKEGHVPQ</sequence>
<organism evidence="2 3">
    <name type="scientific">Sinanodonta woodiana</name>
    <name type="common">Chinese pond mussel</name>
    <name type="synonym">Anodonta woodiana</name>
    <dbReference type="NCBI Taxonomy" id="1069815"/>
    <lineage>
        <taxon>Eukaryota</taxon>
        <taxon>Metazoa</taxon>
        <taxon>Spiralia</taxon>
        <taxon>Lophotrochozoa</taxon>
        <taxon>Mollusca</taxon>
        <taxon>Bivalvia</taxon>
        <taxon>Autobranchia</taxon>
        <taxon>Heteroconchia</taxon>
        <taxon>Palaeoheterodonta</taxon>
        <taxon>Unionida</taxon>
        <taxon>Unionoidea</taxon>
        <taxon>Unionidae</taxon>
        <taxon>Unioninae</taxon>
        <taxon>Sinanodonta</taxon>
    </lineage>
</organism>
<evidence type="ECO:0008006" key="4">
    <source>
        <dbReference type="Google" id="ProtNLM"/>
    </source>
</evidence>
<dbReference type="CDD" id="cd09487">
    <property type="entry name" value="SAM_superfamily"/>
    <property type="match status" value="1"/>
</dbReference>
<proteinExistence type="predicted"/>
<dbReference type="InterPro" id="IPR013761">
    <property type="entry name" value="SAM/pointed_sf"/>
</dbReference>
<keyword evidence="3" id="KW-1185">Reference proteome</keyword>
<evidence type="ECO:0000313" key="2">
    <source>
        <dbReference type="EMBL" id="KAL3847562.1"/>
    </source>
</evidence>
<dbReference type="Gene3D" id="1.10.150.50">
    <property type="entry name" value="Transcription Factor, Ets-1"/>
    <property type="match status" value="1"/>
</dbReference>
<dbReference type="InterPro" id="IPR052281">
    <property type="entry name" value="GAREM"/>
</dbReference>
<evidence type="ECO:0000313" key="3">
    <source>
        <dbReference type="Proteomes" id="UP001634394"/>
    </source>
</evidence>
<dbReference type="PANTHER" id="PTHR14454">
    <property type="entry name" value="GRB2-ASSOCIATED AND REGULATOR OF MAPK PROTEIN FAMILY MEMBER"/>
    <property type="match status" value="1"/>
</dbReference>
<evidence type="ECO:0000256" key="1">
    <source>
        <dbReference type="SAM" id="MobiDB-lite"/>
    </source>
</evidence>
<dbReference type="PANTHER" id="PTHR14454:SF11">
    <property type="entry name" value="SERRANO, ISOFORM F"/>
    <property type="match status" value="1"/>
</dbReference>
<feature type="region of interest" description="Disordered" evidence="1">
    <location>
        <begin position="334"/>
        <end position="364"/>
    </location>
</feature>
<reference evidence="2 3" key="1">
    <citation type="submission" date="2024-11" db="EMBL/GenBank/DDBJ databases">
        <title>Chromosome-level genome assembly of the freshwater bivalve Anodonta woodiana.</title>
        <authorList>
            <person name="Chen X."/>
        </authorList>
    </citation>
    <scope>NUCLEOTIDE SEQUENCE [LARGE SCALE GENOMIC DNA]</scope>
    <source>
        <strain evidence="2">MN2024</strain>
        <tissue evidence="2">Gills</tissue>
    </source>
</reference>
<dbReference type="EMBL" id="JBJQND010000016">
    <property type="protein sequence ID" value="KAL3847562.1"/>
    <property type="molecule type" value="Genomic_DNA"/>
</dbReference>
<dbReference type="AlphaFoldDB" id="A0ABD3UDL1"/>
<dbReference type="Proteomes" id="UP001634394">
    <property type="component" value="Unassembled WGS sequence"/>
</dbReference>
<gene>
    <name evidence="2" type="ORF">ACJMK2_018465</name>
</gene>
<protein>
    <recommendedName>
        <fullName evidence="4">SAM domain-containing protein</fullName>
    </recommendedName>
</protein>
<name>A0ABD3UDL1_SINWO</name>
<dbReference type="SUPFAM" id="SSF47769">
    <property type="entry name" value="SAM/Pointed domain"/>
    <property type="match status" value="1"/>
</dbReference>